<dbReference type="AlphaFoldDB" id="A0A445N3W7"/>
<sequence length="179" mass="21121">MNFTNVSNDARVPRTTVYEYFEILKDTLLLYELPSWRKSKQRKPLASSKYYFFDVGVMATLQGRKFRAGTPEFGEAFETYLMHELRSYCDYISGEPLNYWRSTSGFEVDFILGDHTAIEAKAKENLSTQDLKSLRALAEENLLKRYLCVSLEPRRRILNNLTILPLREFLEALWNREYF</sequence>
<organism evidence="2">
    <name type="scientific">uncultured Desulfobacterium sp</name>
    <dbReference type="NCBI Taxonomy" id="201089"/>
    <lineage>
        <taxon>Bacteria</taxon>
        <taxon>Pseudomonadati</taxon>
        <taxon>Thermodesulfobacteriota</taxon>
        <taxon>Desulfobacteria</taxon>
        <taxon>Desulfobacterales</taxon>
        <taxon>Desulfobacteriaceae</taxon>
        <taxon>Desulfobacterium</taxon>
        <taxon>environmental samples</taxon>
    </lineage>
</organism>
<dbReference type="PANTHER" id="PTHR43566:SF2">
    <property type="entry name" value="DUF4143 DOMAIN-CONTAINING PROTEIN"/>
    <property type="match status" value="1"/>
</dbReference>
<gene>
    <name evidence="2" type="ORF">PITCH_A920033</name>
</gene>
<dbReference type="Pfam" id="PF13635">
    <property type="entry name" value="DUF4143"/>
    <property type="match status" value="1"/>
</dbReference>
<evidence type="ECO:0000313" key="2">
    <source>
        <dbReference type="EMBL" id="SPD76405.1"/>
    </source>
</evidence>
<evidence type="ECO:0000259" key="1">
    <source>
        <dbReference type="Pfam" id="PF13635"/>
    </source>
</evidence>
<protein>
    <recommendedName>
        <fullName evidence="1">DUF4143 domain-containing protein</fullName>
    </recommendedName>
</protein>
<feature type="domain" description="DUF4143" evidence="1">
    <location>
        <begin position="2"/>
        <end position="122"/>
    </location>
</feature>
<proteinExistence type="predicted"/>
<accession>A0A445N3W7</accession>
<dbReference type="PANTHER" id="PTHR43566">
    <property type="entry name" value="CONSERVED PROTEIN"/>
    <property type="match status" value="1"/>
</dbReference>
<dbReference type="InterPro" id="IPR025420">
    <property type="entry name" value="DUF4143"/>
</dbReference>
<reference evidence="2" key="1">
    <citation type="submission" date="2018-01" db="EMBL/GenBank/DDBJ databases">
        <authorList>
            <person name="Regsiter A."/>
            <person name="William W."/>
        </authorList>
    </citation>
    <scope>NUCLEOTIDE SEQUENCE</scope>
    <source>
        <strain evidence="2">TRIP AH-1</strain>
    </source>
</reference>
<dbReference type="EMBL" id="OJIN01000239">
    <property type="protein sequence ID" value="SPD76405.1"/>
    <property type="molecule type" value="Genomic_DNA"/>
</dbReference>
<name>A0A445N3W7_9BACT</name>